<dbReference type="InterPro" id="IPR001192">
    <property type="entry name" value="PI-PLC_fam"/>
</dbReference>
<dbReference type="EMBL" id="BPLR01010112">
    <property type="protein sequence ID" value="GIY36955.1"/>
    <property type="molecule type" value="Genomic_DNA"/>
</dbReference>
<keyword evidence="13" id="KW-1185">Reference proteome</keyword>
<dbReference type="Proteomes" id="UP001054945">
    <property type="component" value="Unassembled WGS sequence"/>
</dbReference>
<dbReference type="EC" id="3.1.4.11" evidence="9"/>
<protein>
    <recommendedName>
        <fullName evidence="9">Phosphoinositide phospholipase C</fullName>
        <ecNumber evidence="9">3.1.4.11</ecNumber>
    </recommendedName>
</protein>
<keyword evidence="9" id="KW-0442">Lipid degradation</keyword>
<dbReference type="SMART" id="SM00148">
    <property type="entry name" value="PLCXc"/>
    <property type="match status" value="1"/>
</dbReference>
<dbReference type="PANTHER" id="PTHR10336">
    <property type="entry name" value="PHOSPHOINOSITIDE-SPECIFIC PHOSPHOLIPASE C FAMILY PROTEIN"/>
    <property type="match status" value="1"/>
</dbReference>
<dbReference type="GO" id="GO:0016829">
    <property type="term" value="F:lyase activity"/>
    <property type="evidence" value="ECO:0007669"/>
    <property type="project" value="UniProtKB-KW"/>
</dbReference>
<dbReference type="GO" id="GO:0035556">
    <property type="term" value="P:intracellular signal transduction"/>
    <property type="evidence" value="ECO:0007669"/>
    <property type="project" value="InterPro"/>
</dbReference>
<dbReference type="InterPro" id="IPR001711">
    <property type="entry name" value="PLipase_C_Pinositol-sp_Y"/>
</dbReference>
<dbReference type="Gene3D" id="3.20.20.190">
    <property type="entry name" value="Phosphatidylinositol (PI) phosphodiesterase"/>
    <property type="match status" value="2"/>
</dbReference>
<dbReference type="SMART" id="SM00149">
    <property type="entry name" value="PLCYc"/>
    <property type="match status" value="1"/>
</dbReference>
<keyword evidence="7" id="KW-0807">Transducer</keyword>
<evidence type="ECO:0000256" key="3">
    <source>
        <dbReference type="ARBA" id="ARBA00022525"/>
    </source>
</evidence>
<comment type="subcellular location">
    <subcellularLocation>
        <location evidence="2">Secreted</location>
    </subcellularLocation>
</comment>
<dbReference type="Pfam" id="PF00168">
    <property type="entry name" value="C2"/>
    <property type="match status" value="1"/>
</dbReference>
<dbReference type="GO" id="GO:0046872">
    <property type="term" value="F:metal ion binding"/>
    <property type="evidence" value="ECO:0007669"/>
    <property type="project" value="UniProtKB-KW"/>
</dbReference>
<comment type="catalytic activity">
    <reaction evidence="1">
        <text>an N-(acyl)-sphingosylphosphoethanolamine = an N-(acyl)-sphingosyl-1,3-cyclic phosphate + ethanolamine</text>
        <dbReference type="Rhea" id="RHEA:60648"/>
        <dbReference type="ChEBI" id="CHEBI:57603"/>
        <dbReference type="ChEBI" id="CHEBI:143891"/>
        <dbReference type="ChEBI" id="CHEBI:143892"/>
    </reaction>
</comment>
<accession>A0AAV4ST52</accession>
<dbReference type="PROSITE" id="PS50007">
    <property type="entry name" value="PIPLC_X_DOMAIN"/>
    <property type="match status" value="1"/>
</dbReference>
<keyword evidence="4" id="KW-0479">Metal-binding</keyword>
<reference evidence="12 13" key="1">
    <citation type="submission" date="2021-06" db="EMBL/GenBank/DDBJ databases">
        <title>Caerostris extrusa draft genome.</title>
        <authorList>
            <person name="Kono N."/>
            <person name="Arakawa K."/>
        </authorList>
    </citation>
    <scope>NUCLEOTIDE SEQUENCE [LARGE SCALE GENOMIC DNA]</scope>
</reference>
<dbReference type="GO" id="GO:0016042">
    <property type="term" value="P:lipid catabolic process"/>
    <property type="evidence" value="ECO:0007669"/>
    <property type="project" value="UniProtKB-KW"/>
</dbReference>
<dbReference type="SUPFAM" id="SSF51695">
    <property type="entry name" value="PLC-like phosphodiesterases"/>
    <property type="match status" value="1"/>
</dbReference>
<dbReference type="AlphaFoldDB" id="A0AAV4ST52"/>
<organism evidence="12 13">
    <name type="scientific">Caerostris extrusa</name>
    <name type="common">Bark spider</name>
    <name type="synonym">Caerostris bankana</name>
    <dbReference type="NCBI Taxonomy" id="172846"/>
    <lineage>
        <taxon>Eukaryota</taxon>
        <taxon>Metazoa</taxon>
        <taxon>Ecdysozoa</taxon>
        <taxon>Arthropoda</taxon>
        <taxon>Chelicerata</taxon>
        <taxon>Arachnida</taxon>
        <taxon>Araneae</taxon>
        <taxon>Araneomorphae</taxon>
        <taxon>Entelegynae</taxon>
        <taxon>Araneoidea</taxon>
        <taxon>Araneidae</taxon>
        <taxon>Caerostris</taxon>
    </lineage>
</organism>
<dbReference type="InterPro" id="IPR035892">
    <property type="entry name" value="C2_domain_sf"/>
</dbReference>
<dbReference type="InterPro" id="IPR000008">
    <property type="entry name" value="C2_dom"/>
</dbReference>
<evidence type="ECO:0000256" key="1">
    <source>
        <dbReference type="ARBA" id="ARBA00000110"/>
    </source>
</evidence>
<dbReference type="SMART" id="SM00239">
    <property type="entry name" value="C2"/>
    <property type="match status" value="1"/>
</dbReference>
<keyword evidence="8" id="KW-0456">Lyase</keyword>
<keyword evidence="6" id="KW-1015">Disulfide bond</keyword>
<dbReference type="GO" id="GO:0004435">
    <property type="term" value="F:phosphatidylinositol-4,5-bisphosphate phospholipase C activity"/>
    <property type="evidence" value="ECO:0007669"/>
    <property type="project" value="UniProtKB-EC"/>
</dbReference>
<dbReference type="InterPro" id="IPR017946">
    <property type="entry name" value="PLC-like_Pdiesterase_TIM-brl"/>
</dbReference>
<dbReference type="PANTHER" id="PTHR10336:SF196">
    <property type="entry name" value="PHOSPHOINOSITIDE PHOSPHOLIPASE C"/>
    <property type="match status" value="1"/>
</dbReference>
<evidence type="ECO:0000313" key="12">
    <source>
        <dbReference type="EMBL" id="GIY36955.1"/>
    </source>
</evidence>
<feature type="domain" description="C2" evidence="10">
    <location>
        <begin position="207"/>
        <end position="330"/>
    </location>
</feature>
<keyword evidence="3" id="KW-0964">Secreted</keyword>
<gene>
    <name evidence="12" type="primary">PLCL2</name>
    <name evidence="12" type="ORF">CEXT_99781</name>
</gene>
<evidence type="ECO:0000256" key="4">
    <source>
        <dbReference type="ARBA" id="ARBA00022723"/>
    </source>
</evidence>
<dbReference type="Pfam" id="PF00388">
    <property type="entry name" value="PI-PLC-X"/>
    <property type="match status" value="1"/>
</dbReference>
<dbReference type="PROSITE" id="PS50008">
    <property type="entry name" value="PIPLC_Y_DOMAIN"/>
    <property type="match status" value="1"/>
</dbReference>
<dbReference type="GO" id="GO:0005576">
    <property type="term" value="C:extracellular region"/>
    <property type="evidence" value="ECO:0007669"/>
    <property type="project" value="UniProtKB-SubCell"/>
</dbReference>
<sequence length="646" mass="72339">MGCRCLKVDCWDGIDGPVVYHGNTLTSKIPLEDVLETILEFAFVTSPYPLIIHLENHYPSGEVSDEDEDQEGSGSKSIFKKIKLCQSLSNLVSLTRTRFWDIELTEDIQKLSDVSSFSEGMASKLAQFSPEDMINHNKRYLTHVFPNSNRIDSSNYNPLEYWCLGCQLVAMNYQTAGLMMDLYQGWFQQNGNCGYTLKPSFLRDHLCLYSGGCSKDPLPGVEPTILNLKIISAQQLPQPKGASAKASSIDPYIVVQIYGMGIDCAEARTRTHEGHSPIFDESFEFTVTVPELALLRIAVLDDEFIGDDFIGQYTISLTCLRYRHLRLLSNNGDPLYNTTLFVYVSMTTRSEKQRNKRRKAWLSMKSVGIKQADDVFKNAANHLAEAYKMRVDEEQAMLDLCKECGVPDHANIVQCVRVLSLRMASCPAITSWEIENINSQPNVRVCGELTPCLCKAISLLEKVLAEYNYIKKNAHDILKILTDYCKTGETTWCEMMHNTSNLGLKGRKVEKMLKPQLVVENFLWNMTMLATQTDLLKSVYEQSCAAINQLNNLLPVFIKLFQRERESVSSNVSNAAVTPVLTNQINLMPSSEPIPVTPTSPGDGRLRGILKKTSTASTIHLSGTQADNNSGSTVFFPGSISENTNR</sequence>
<dbReference type="PROSITE" id="PS50004">
    <property type="entry name" value="C2"/>
    <property type="match status" value="1"/>
</dbReference>
<dbReference type="SUPFAM" id="SSF49562">
    <property type="entry name" value="C2 domain (Calcium/lipid-binding domain, CaLB)"/>
    <property type="match status" value="1"/>
</dbReference>
<keyword evidence="9" id="KW-0378">Hydrolase</keyword>
<comment type="catalytic activity">
    <reaction evidence="9">
        <text>a 1,2-diacyl-sn-glycero-3-phospho-(1D-myo-inositol-4,5-bisphosphate) + H2O = 1D-myo-inositol 1,4,5-trisphosphate + a 1,2-diacyl-sn-glycerol + H(+)</text>
        <dbReference type="Rhea" id="RHEA:33179"/>
        <dbReference type="ChEBI" id="CHEBI:15377"/>
        <dbReference type="ChEBI" id="CHEBI:15378"/>
        <dbReference type="ChEBI" id="CHEBI:17815"/>
        <dbReference type="ChEBI" id="CHEBI:58456"/>
        <dbReference type="ChEBI" id="CHEBI:203600"/>
        <dbReference type="EC" id="3.1.4.11"/>
    </reaction>
</comment>
<dbReference type="PRINTS" id="PR00390">
    <property type="entry name" value="PHPHLIPASEC"/>
</dbReference>
<evidence type="ECO:0000256" key="8">
    <source>
        <dbReference type="ARBA" id="ARBA00023239"/>
    </source>
</evidence>
<evidence type="ECO:0000259" key="10">
    <source>
        <dbReference type="PROSITE" id="PS50004"/>
    </source>
</evidence>
<name>A0AAV4ST52_CAEEX</name>
<dbReference type="Gene3D" id="2.60.40.150">
    <property type="entry name" value="C2 domain"/>
    <property type="match status" value="1"/>
</dbReference>
<comment type="caution">
    <text evidence="12">The sequence shown here is derived from an EMBL/GenBank/DDBJ whole genome shotgun (WGS) entry which is preliminary data.</text>
</comment>
<dbReference type="Pfam" id="PF00387">
    <property type="entry name" value="PI-PLC-Y"/>
    <property type="match status" value="1"/>
</dbReference>
<evidence type="ECO:0000256" key="6">
    <source>
        <dbReference type="ARBA" id="ARBA00023157"/>
    </source>
</evidence>
<keyword evidence="9" id="KW-0443">Lipid metabolism</keyword>
<evidence type="ECO:0000259" key="11">
    <source>
        <dbReference type="PROSITE" id="PS50008"/>
    </source>
</evidence>
<evidence type="ECO:0000256" key="7">
    <source>
        <dbReference type="ARBA" id="ARBA00023224"/>
    </source>
</evidence>
<feature type="domain" description="PI-PLC Y-box" evidence="11">
    <location>
        <begin position="88"/>
        <end position="203"/>
    </location>
</feature>
<keyword evidence="5" id="KW-0460">Magnesium</keyword>
<evidence type="ECO:0000313" key="13">
    <source>
        <dbReference type="Proteomes" id="UP001054945"/>
    </source>
</evidence>
<dbReference type="InterPro" id="IPR000909">
    <property type="entry name" value="PLipase_C_PInositol-sp_X_dom"/>
</dbReference>
<evidence type="ECO:0000256" key="5">
    <source>
        <dbReference type="ARBA" id="ARBA00022842"/>
    </source>
</evidence>
<evidence type="ECO:0000256" key="9">
    <source>
        <dbReference type="RuleBase" id="RU361133"/>
    </source>
</evidence>
<dbReference type="CDD" id="cd00275">
    <property type="entry name" value="C2_PLC_like"/>
    <property type="match status" value="1"/>
</dbReference>
<evidence type="ECO:0000256" key="2">
    <source>
        <dbReference type="ARBA" id="ARBA00004613"/>
    </source>
</evidence>
<proteinExistence type="predicted"/>